<feature type="transmembrane region" description="Helical" evidence="2">
    <location>
        <begin position="25"/>
        <end position="47"/>
    </location>
</feature>
<keyword evidence="5" id="KW-1185">Reference proteome</keyword>
<proteinExistence type="predicted"/>
<protein>
    <submittedName>
        <fullName evidence="4">Uncharacterized conserved protein</fullName>
    </submittedName>
</protein>
<feature type="domain" description="Extensin-like C-terminal" evidence="3">
    <location>
        <begin position="159"/>
        <end position="296"/>
    </location>
</feature>
<keyword evidence="2" id="KW-1133">Transmembrane helix</keyword>
<dbReference type="Proteomes" id="UP000199423">
    <property type="component" value="Unassembled WGS sequence"/>
</dbReference>
<dbReference type="Pfam" id="PF06904">
    <property type="entry name" value="Extensin-like_C"/>
    <property type="match status" value="2"/>
</dbReference>
<sequence length="397" mass="41902">MSAQQELLARAMALRSKAASKAHSLAIRYSITLSRVVFLGLLLLPLLEPNSFYIIRAGRVSLPAEQELHARSEVSPLAPAVSPGVTAEAEPPPAPAAGEPPSAKTTDSKGPDLPSADTPAPLQPLKPGDPQAAPTKPLPPSKQAALPWTDAEIAAAKAECAQLLANVTVVSEELPPAREGICGAPAPRELRSVGESKVKIEPPATLNCQMIAGLSTWITDKLQPAAQKSFGSPVARVVAESYSCRNRYGLARAPLSEHALMDAVDVSAFVLADGRIIRISKGWGPTAGDLKRAAAKSSEAPADEKIKGNKILVSASKLGAHDIAKQGDAKKGEEKPKSEEAEKDAAAKFALSTFLHQVHDDACDIFGTVLGPDTNDAHRDHFHLDMKVRKSQRGLCQ</sequence>
<organism evidence="4 5">
    <name type="scientific">Hyphomicrobium facile</name>
    <dbReference type="NCBI Taxonomy" id="51670"/>
    <lineage>
        <taxon>Bacteria</taxon>
        <taxon>Pseudomonadati</taxon>
        <taxon>Pseudomonadota</taxon>
        <taxon>Alphaproteobacteria</taxon>
        <taxon>Hyphomicrobiales</taxon>
        <taxon>Hyphomicrobiaceae</taxon>
        <taxon>Hyphomicrobium</taxon>
    </lineage>
</organism>
<feature type="region of interest" description="Disordered" evidence="1">
    <location>
        <begin position="73"/>
        <end position="143"/>
    </location>
</feature>
<keyword evidence="2" id="KW-0472">Membrane</keyword>
<evidence type="ECO:0000313" key="4">
    <source>
        <dbReference type="EMBL" id="SFV39144.1"/>
    </source>
</evidence>
<reference evidence="5" key="1">
    <citation type="submission" date="2016-10" db="EMBL/GenBank/DDBJ databases">
        <authorList>
            <person name="Varghese N."/>
            <person name="Submissions S."/>
        </authorList>
    </citation>
    <scope>NUCLEOTIDE SEQUENCE [LARGE SCALE GENOMIC DNA]</scope>
    <source>
        <strain evidence="5">DSM 1565</strain>
    </source>
</reference>
<evidence type="ECO:0000259" key="3">
    <source>
        <dbReference type="Pfam" id="PF06904"/>
    </source>
</evidence>
<evidence type="ECO:0000256" key="2">
    <source>
        <dbReference type="SAM" id="Phobius"/>
    </source>
</evidence>
<evidence type="ECO:0000256" key="1">
    <source>
        <dbReference type="SAM" id="MobiDB-lite"/>
    </source>
</evidence>
<evidence type="ECO:0000313" key="5">
    <source>
        <dbReference type="Proteomes" id="UP000199423"/>
    </source>
</evidence>
<dbReference type="EMBL" id="FPCH01000005">
    <property type="protein sequence ID" value="SFV39144.1"/>
    <property type="molecule type" value="Genomic_DNA"/>
</dbReference>
<dbReference type="AlphaFoldDB" id="A0A1I7NX05"/>
<dbReference type="InterPro" id="IPR009683">
    <property type="entry name" value="Extensin-like_C"/>
</dbReference>
<feature type="domain" description="Extensin-like C-terminal" evidence="3">
    <location>
        <begin position="349"/>
        <end position="397"/>
    </location>
</feature>
<name>A0A1I7NX05_9HYPH</name>
<keyword evidence="2" id="KW-0812">Transmembrane</keyword>
<feature type="region of interest" description="Disordered" evidence="1">
    <location>
        <begin position="323"/>
        <end position="343"/>
    </location>
</feature>
<dbReference type="STRING" id="51670.SAMN04488557_4170"/>
<gene>
    <name evidence="4" type="ORF">SAMN04488557_4170</name>
</gene>
<accession>A0A1I7NX05</accession>